<proteinExistence type="predicted"/>
<dbReference type="OrthoDB" id="273096at2"/>
<dbReference type="InterPro" id="IPR011453">
    <property type="entry name" value="DUF1559"/>
</dbReference>
<dbReference type="InterPro" id="IPR027558">
    <property type="entry name" value="Pre_pil_HX9DG_C"/>
</dbReference>
<evidence type="ECO:0000259" key="1">
    <source>
        <dbReference type="Pfam" id="PF07596"/>
    </source>
</evidence>
<dbReference type="InterPro" id="IPR012902">
    <property type="entry name" value="N_methyl_site"/>
</dbReference>
<comment type="caution">
    <text evidence="2">The sequence shown here is derived from an EMBL/GenBank/DDBJ whole genome shotgun (WGS) entry which is preliminary data.</text>
</comment>
<dbReference type="RefSeq" id="WP_126724477.1">
    <property type="nucleotide sequence ID" value="NZ_RYZH01000009.1"/>
</dbReference>
<keyword evidence="3" id="KW-1185">Reference proteome</keyword>
<evidence type="ECO:0000313" key="3">
    <source>
        <dbReference type="Proteomes" id="UP000280296"/>
    </source>
</evidence>
<dbReference type="InterPro" id="IPR045584">
    <property type="entry name" value="Pilin-like"/>
</dbReference>
<dbReference type="Pfam" id="PF07596">
    <property type="entry name" value="SBP_bac_10"/>
    <property type="match status" value="1"/>
</dbReference>
<reference evidence="2 3" key="1">
    <citation type="submission" date="2018-12" db="EMBL/GenBank/DDBJ databases">
        <authorList>
            <person name="Toschakov S.V."/>
        </authorList>
    </citation>
    <scope>NUCLEOTIDE SEQUENCE [LARGE SCALE GENOMIC DNA]</scope>
    <source>
        <strain evidence="2 3">GM2012</strain>
    </source>
</reference>
<sequence>MRSRRSAFTLIELLVVIAIIGVLIALLLPAVQAAREAARRAQCTNNLKQMGLAMHNFESAQGSFPRSGEHPVTWTDGQTYKSQDYHSAFTMMLNYIEGTNAYNAFNLELRYNFPENLTAAGAVVNTFLCPTNPLSGDRGGSEGRDDSGFACTDYAICPYTELDLLGRPTGHPEYGVAPGVKKLSLAALTSNSYPVSLYSKFSPSGSLTYVSSSKTVHLDPSKGRIDPFYKGSTIASIRDGTSNSMFIYEDTGRSPRMWETIGQNLAASSGGYLDPVTGEARCHWRWAEPDSASGVSKLVNNNRNGGFALGVQPAPGDCPWNAHDCGPNNEIFSFHTGGANVCFADGSVRFIKETIQGNVLRALITKNEGEVVSADQY</sequence>
<dbReference type="PANTHER" id="PTHR30093:SF2">
    <property type="entry name" value="TYPE II SECRETION SYSTEM PROTEIN H"/>
    <property type="match status" value="1"/>
</dbReference>
<dbReference type="Gene3D" id="3.30.700.10">
    <property type="entry name" value="Glycoprotein, Type 4 Pilin"/>
    <property type="match status" value="1"/>
</dbReference>
<gene>
    <name evidence="2" type="ORF">TsocGM_06410</name>
</gene>
<dbReference type="EMBL" id="RYZH01000009">
    <property type="protein sequence ID" value="RUL88551.1"/>
    <property type="molecule type" value="Genomic_DNA"/>
</dbReference>
<organism evidence="2 3">
    <name type="scientific">Tautonia sociabilis</name>
    <dbReference type="NCBI Taxonomy" id="2080755"/>
    <lineage>
        <taxon>Bacteria</taxon>
        <taxon>Pseudomonadati</taxon>
        <taxon>Planctomycetota</taxon>
        <taxon>Planctomycetia</taxon>
        <taxon>Isosphaerales</taxon>
        <taxon>Isosphaeraceae</taxon>
        <taxon>Tautonia</taxon>
    </lineage>
</organism>
<feature type="domain" description="DUF1559" evidence="1">
    <location>
        <begin position="32"/>
        <end position="356"/>
    </location>
</feature>
<protein>
    <submittedName>
        <fullName evidence="2">DUF1559 domain-containing protein</fullName>
    </submittedName>
</protein>
<dbReference type="Proteomes" id="UP000280296">
    <property type="component" value="Unassembled WGS sequence"/>
</dbReference>
<dbReference type="SUPFAM" id="SSF54523">
    <property type="entry name" value="Pili subunits"/>
    <property type="match status" value="1"/>
</dbReference>
<dbReference type="NCBIfam" id="TIGR02532">
    <property type="entry name" value="IV_pilin_GFxxxE"/>
    <property type="match status" value="1"/>
</dbReference>
<accession>A0A432MMA2</accession>
<reference evidence="2 3" key="2">
    <citation type="submission" date="2019-01" db="EMBL/GenBank/DDBJ databases">
        <title>Tautonia sociabilis, a novel thermotolerant planctomycete of Isosphaeraceae family, isolated from a 4000 m deep subterranean habitat.</title>
        <authorList>
            <person name="Kovaleva O.L."/>
            <person name="Elcheninov A.G."/>
            <person name="Van Heerden E."/>
            <person name="Toshchakov S.V."/>
            <person name="Novikov A."/>
            <person name="Bonch-Osmolovskaya E.A."/>
            <person name="Kublanov I.V."/>
        </authorList>
    </citation>
    <scope>NUCLEOTIDE SEQUENCE [LARGE SCALE GENOMIC DNA]</scope>
    <source>
        <strain evidence="2 3">GM2012</strain>
    </source>
</reference>
<name>A0A432MMA2_9BACT</name>
<dbReference type="AlphaFoldDB" id="A0A432MMA2"/>
<dbReference type="Pfam" id="PF07963">
    <property type="entry name" value="N_methyl"/>
    <property type="match status" value="1"/>
</dbReference>
<dbReference type="NCBIfam" id="TIGR04294">
    <property type="entry name" value="pre_pil_HX9DG"/>
    <property type="match status" value="1"/>
</dbReference>
<dbReference type="PANTHER" id="PTHR30093">
    <property type="entry name" value="GENERAL SECRETION PATHWAY PROTEIN G"/>
    <property type="match status" value="1"/>
</dbReference>
<evidence type="ECO:0000313" key="2">
    <source>
        <dbReference type="EMBL" id="RUL88551.1"/>
    </source>
</evidence>